<protein>
    <recommendedName>
        <fullName evidence="6">Divalent metal cation transporter MntH</fullName>
    </recommendedName>
</protein>
<keyword evidence="5 6" id="KW-0472">Membrane</keyword>
<dbReference type="PRINTS" id="PR00447">
    <property type="entry name" value="NATRESASSCMP"/>
</dbReference>
<feature type="transmembrane region" description="Helical" evidence="6">
    <location>
        <begin position="308"/>
        <end position="330"/>
    </location>
</feature>
<dbReference type="NCBIfam" id="NF001923">
    <property type="entry name" value="PRK00701.1"/>
    <property type="match status" value="1"/>
</dbReference>
<feature type="transmembrane region" description="Helical" evidence="6">
    <location>
        <begin position="148"/>
        <end position="167"/>
    </location>
</feature>
<dbReference type="GO" id="GO:0046872">
    <property type="term" value="F:metal ion binding"/>
    <property type="evidence" value="ECO:0007669"/>
    <property type="project" value="UniProtKB-UniRule"/>
</dbReference>
<dbReference type="EMBL" id="VCKX01000075">
    <property type="protein sequence ID" value="TMR31980.1"/>
    <property type="molecule type" value="Genomic_DNA"/>
</dbReference>
<dbReference type="OrthoDB" id="9787548at2"/>
<evidence type="ECO:0000256" key="4">
    <source>
        <dbReference type="ARBA" id="ARBA00022989"/>
    </source>
</evidence>
<evidence type="ECO:0000256" key="6">
    <source>
        <dbReference type="HAMAP-Rule" id="MF_00221"/>
    </source>
</evidence>
<dbReference type="PANTHER" id="PTHR11706">
    <property type="entry name" value="SOLUTE CARRIER PROTEIN FAMILY 11 MEMBER"/>
    <property type="match status" value="1"/>
</dbReference>
<evidence type="ECO:0000313" key="7">
    <source>
        <dbReference type="EMBL" id="TMR31980.1"/>
    </source>
</evidence>
<feature type="transmembrane region" description="Helical" evidence="6">
    <location>
        <begin position="376"/>
        <end position="397"/>
    </location>
</feature>
<feature type="transmembrane region" description="Helical" evidence="6">
    <location>
        <begin position="264"/>
        <end position="288"/>
    </location>
</feature>
<accession>A0A5S4GZN7</accession>
<dbReference type="AlphaFoldDB" id="A0A5S4GZN7"/>
<organism evidence="7 8">
    <name type="scientific">Nonomuraea zeae</name>
    <dbReference type="NCBI Taxonomy" id="1642303"/>
    <lineage>
        <taxon>Bacteria</taxon>
        <taxon>Bacillati</taxon>
        <taxon>Actinomycetota</taxon>
        <taxon>Actinomycetes</taxon>
        <taxon>Streptosporangiales</taxon>
        <taxon>Streptosporangiaceae</taxon>
        <taxon>Nonomuraea</taxon>
    </lineage>
</organism>
<dbReference type="NCBIfam" id="NF037982">
    <property type="entry name" value="Nramp_1"/>
    <property type="match status" value="1"/>
</dbReference>
<evidence type="ECO:0000313" key="8">
    <source>
        <dbReference type="Proteomes" id="UP000306628"/>
    </source>
</evidence>
<feature type="transmembrane region" description="Helical" evidence="6">
    <location>
        <begin position="120"/>
        <end position="142"/>
    </location>
</feature>
<dbReference type="GO" id="GO:0005886">
    <property type="term" value="C:plasma membrane"/>
    <property type="evidence" value="ECO:0007669"/>
    <property type="project" value="UniProtKB-SubCell"/>
</dbReference>
<keyword evidence="8" id="KW-1185">Reference proteome</keyword>
<gene>
    <name evidence="6" type="primary">mntH</name>
    <name evidence="7" type="ORF">ETD85_24020</name>
</gene>
<feature type="transmembrane region" description="Helical" evidence="6">
    <location>
        <begin position="72"/>
        <end position="93"/>
    </location>
</feature>
<feature type="transmembrane region" description="Helical" evidence="6">
    <location>
        <begin position="219"/>
        <end position="238"/>
    </location>
</feature>
<comment type="caution">
    <text evidence="7">The sequence shown here is derived from an EMBL/GenBank/DDBJ whole genome shotgun (WGS) entry which is preliminary data.</text>
</comment>
<evidence type="ECO:0000256" key="5">
    <source>
        <dbReference type="ARBA" id="ARBA00023136"/>
    </source>
</evidence>
<dbReference type="NCBIfam" id="TIGR01197">
    <property type="entry name" value="nramp"/>
    <property type="match status" value="1"/>
</dbReference>
<keyword evidence="2 6" id="KW-0813">Transport</keyword>
<feature type="transmembrane region" description="Helical" evidence="6">
    <location>
        <begin position="179"/>
        <end position="199"/>
    </location>
</feature>
<evidence type="ECO:0000256" key="1">
    <source>
        <dbReference type="ARBA" id="ARBA00004141"/>
    </source>
</evidence>
<dbReference type="GO" id="GO:0034755">
    <property type="term" value="P:iron ion transmembrane transport"/>
    <property type="evidence" value="ECO:0007669"/>
    <property type="project" value="TreeGrafter"/>
</dbReference>
<dbReference type="InterPro" id="IPR001046">
    <property type="entry name" value="NRAMP_fam"/>
</dbReference>
<feature type="transmembrane region" description="Helical" evidence="6">
    <location>
        <begin position="417"/>
        <end position="436"/>
    </location>
</feature>
<comment type="similarity">
    <text evidence="6">Belongs to the NRAMP family.</text>
</comment>
<dbReference type="HAMAP" id="MF_00221">
    <property type="entry name" value="NRAMP"/>
    <property type="match status" value="1"/>
</dbReference>
<dbReference type="Pfam" id="PF01566">
    <property type="entry name" value="Nramp"/>
    <property type="match status" value="1"/>
</dbReference>
<keyword evidence="4 6" id="KW-1133">Transmembrane helix</keyword>
<comment type="subcellular location">
    <subcellularLocation>
        <location evidence="6">Cell membrane</location>
        <topology evidence="6">Multi-pass membrane protein</topology>
    </subcellularLocation>
    <subcellularLocation>
        <location evidence="1">Membrane</location>
        <topology evidence="1">Multi-pass membrane protein</topology>
    </subcellularLocation>
</comment>
<dbReference type="GO" id="GO:0005384">
    <property type="term" value="F:manganese ion transmembrane transporter activity"/>
    <property type="evidence" value="ECO:0007669"/>
    <property type="project" value="TreeGrafter"/>
</dbReference>
<feature type="transmembrane region" description="Helical" evidence="6">
    <location>
        <begin position="39"/>
        <end position="57"/>
    </location>
</feature>
<keyword evidence="6" id="KW-1003">Cell membrane</keyword>
<sequence>MGPTPGDGVNVAAASVSGPAGGAVDALSSLSLLRSRGRLRGVVALMGPAFVAAVAYIDPGNFATNFTAGAKFGYTLVWVIVVANLMAMLVQYLSAKAGVATGRDLPELCREHLPRPVSRGLWVQAEIIAMATDLAEFVGAAVGLNLLFGVPLFPAGLITAVVAFGILSLEQRGYRRFELAIAGLLLIVFLGFLYDLVAVGADPAGVAGGLVPGLAGGDSLLLVAGIIGATVMPHVVYLHSALTKARVRCADDAERRELLRFQRLDVVVGLGAAGVINLSMLVIAASLFNATGHAGVDSIEGAHDGLGRLVGGGAALAFAVALLASGLSSSSVGTYAGQVVMQGFIRRSIPLFLRRGLTMLPALVVLGLGLPATDSLVISQVVLSFGIPFALVPLLLLTRRADIMGSFVNNRVTNAAAGGIAALIIALNVYLLYVTFLA</sequence>
<dbReference type="GO" id="GO:0015293">
    <property type="term" value="F:symporter activity"/>
    <property type="evidence" value="ECO:0007669"/>
    <property type="project" value="UniProtKB-UniRule"/>
</dbReference>
<name>A0A5S4GZN7_9ACTN</name>
<evidence type="ECO:0000256" key="3">
    <source>
        <dbReference type="ARBA" id="ARBA00022692"/>
    </source>
</evidence>
<keyword evidence="3 6" id="KW-0812">Transmembrane</keyword>
<keyword evidence="6" id="KW-0769">Symport</keyword>
<dbReference type="RefSeq" id="WP_138692033.1">
    <property type="nucleotide sequence ID" value="NZ_JBHSAZ010000043.1"/>
</dbReference>
<dbReference type="GO" id="GO:0015086">
    <property type="term" value="F:cadmium ion transmembrane transporter activity"/>
    <property type="evidence" value="ECO:0007669"/>
    <property type="project" value="TreeGrafter"/>
</dbReference>
<evidence type="ECO:0000256" key="2">
    <source>
        <dbReference type="ARBA" id="ARBA00022448"/>
    </source>
</evidence>
<feature type="transmembrane region" description="Helical" evidence="6">
    <location>
        <begin position="351"/>
        <end position="370"/>
    </location>
</feature>
<comment type="function">
    <text evidence="6">H(+)-stimulated, divalent metal cation uptake system.</text>
</comment>
<reference evidence="7 8" key="1">
    <citation type="submission" date="2019-05" db="EMBL/GenBank/DDBJ databases">
        <title>Draft genome sequence of Nonomuraea zeae DSM 100528.</title>
        <authorList>
            <person name="Saricaoglu S."/>
            <person name="Isik K."/>
        </authorList>
    </citation>
    <scope>NUCLEOTIDE SEQUENCE [LARGE SCALE GENOMIC DNA]</scope>
    <source>
        <strain evidence="7 8">DSM 100528</strain>
    </source>
</reference>
<dbReference type="Proteomes" id="UP000306628">
    <property type="component" value="Unassembled WGS sequence"/>
</dbReference>
<dbReference type="PANTHER" id="PTHR11706:SF33">
    <property type="entry name" value="NATURAL RESISTANCE-ASSOCIATED MACROPHAGE PROTEIN 2"/>
    <property type="match status" value="1"/>
</dbReference>
<proteinExistence type="inferred from homology"/>
<keyword evidence="6" id="KW-0406">Ion transport</keyword>